<evidence type="ECO:0000313" key="2">
    <source>
        <dbReference type="EMBL" id="KAJ6697383.1"/>
    </source>
</evidence>
<dbReference type="AlphaFoldDB" id="A0A9Q0T1M8"/>
<reference evidence="2" key="2">
    <citation type="journal article" date="2023" name="Int. J. Mol. Sci.">
        <title>De Novo Assembly and Annotation of 11 Diverse Shrub Willow (Salix) Genomes Reveals Novel Gene Organization in Sex-Linked Regions.</title>
        <authorList>
            <person name="Hyden B."/>
            <person name="Feng K."/>
            <person name="Yates T.B."/>
            <person name="Jawdy S."/>
            <person name="Cereghino C."/>
            <person name="Smart L.B."/>
            <person name="Muchero W."/>
        </authorList>
    </citation>
    <scope>NUCLEOTIDE SEQUENCE [LARGE SCALE GENOMIC DNA]</scope>
    <source>
        <tissue evidence="2">Shoot tip</tissue>
    </source>
</reference>
<feature type="region of interest" description="Disordered" evidence="1">
    <location>
        <begin position="292"/>
        <end position="319"/>
    </location>
</feature>
<reference evidence="2" key="1">
    <citation type="submission" date="2022-11" db="EMBL/GenBank/DDBJ databases">
        <authorList>
            <person name="Hyden B.L."/>
            <person name="Feng K."/>
            <person name="Yates T."/>
            <person name="Jawdy S."/>
            <person name="Smart L.B."/>
            <person name="Muchero W."/>
        </authorList>
    </citation>
    <scope>NUCLEOTIDE SEQUENCE</scope>
    <source>
        <tissue evidence="2">Shoot tip</tissue>
    </source>
</reference>
<evidence type="ECO:0000256" key="1">
    <source>
        <dbReference type="SAM" id="MobiDB-lite"/>
    </source>
</evidence>
<organism evidence="2 3">
    <name type="scientific">Salix viminalis</name>
    <name type="common">Common osier</name>
    <name type="synonym">Basket willow</name>
    <dbReference type="NCBI Taxonomy" id="40686"/>
    <lineage>
        <taxon>Eukaryota</taxon>
        <taxon>Viridiplantae</taxon>
        <taxon>Streptophyta</taxon>
        <taxon>Embryophyta</taxon>
        <taxon>Tracheophyta</taxon>
        <taxon>Spermatophyta</taxon>
        <taxon>Magnoliopsida</taxon>
        <taxon>eudicotyledons</taxon>
        <taxon>Gunneridae</taxon>
        <taxon>Pentapetalae</taxon>
        <taxon>rosids</taxon>
        <taxon>fabids</taxon>
        <taxon>Malpighiales</taxon>
        <taxon>Salicaceae</taxon>
        <taxon>Saliceae</taxon>
        <taxon>Salix</taxon>
    </lineage>
</organism>
<name>A0A9Q0T1M8_SALVM</name>
<keyword evidence="3" id="KW-1185">Reference proteome</keyword>
<dbReference type="EMBL" id="JAPFFL010000010">
    <property type="protein sequence ID" value="KAJ6697383.1"/>
    <property type="molecule type" value="Genomic_DNA"/>
</dbReference>
<evidence type="ECO:0000313" key="3">
    <source>
        <dbReference type="Proteomes" id="UP001151529"/>
    </source>
</evidence>
<sequence>MEGVPPSSMDDAVNQLELDTLMSELLLSSPEEVPVNQSSISCNDQAEQHLLVNINDTIQQTTRFPPSFPQTMMEGAPPSAVEDDVNLTSNQLDFEIFNMSEPSWLPPEEVPVNQSSMLCNDQAGQNMQVDNNDSLQQTTQFPTSFPQTMTIMGGLDVSSSSWINQNGPNWPQTPSSDQQWTNQLPMNNQVSGMLLQPQPPLNQWSPEFPPHNIQVSGDHDLFNSNCYDSTLFEPTSSSRIQCIPNQGQVDQASVIPNIDNMQQENLVLRKSGKSTRSQMENLQVVHVLQNQTARPNASNVGPDSSMQSQNRGLNTQQEQNIENENIGRVLREVQVVEVRAGEERISSYAVAGNDINSVAFTSRKCHGRYW</sequence>
<gene>
    <name evidence="2" type="ORF">OIU85_003727</name>
</gene>
<feature type="compositionally biased region" description="Polar residues" evidence="1">
    <location>
        <begin position="292"/>
        <end position="315"/>
    </location>
</feature>
<dbReference type="Proteomes" id="UP001151529">
    <property type="component" value="Chromosome 19"/>
</dbReference>
<protein>
    <submittedName>
        <fullName evidence="2">Uncharacterized protein</fullName>
    </submittedName>
</protein>
<accession>A0A9Q0T1M8</accession>
<dbReference type="OrthoDB" id="855706at2759"/>
<proteinExistence type="predicted"/>
<comment type="caution">
    <text evidence="2">The sequence shown here is derived from an EMBL/GenBank/DDBJ whole genome shotgun (WGS) entry which is preliminary data.</text>
</comment>